<gene>
    <name evidence="1" type="ORF">GO620_004755</name>
</gene>
<proteinExistence type="predicted"/>
<dbReference type="Proteomes" id="UP000429232">
    <property type="component" value="Chromosome"/>
</dbReference>
<accession>A0A6I4IP33</accession>
<dbReference type="AlphaFoldDB" id="A0A6I4IP33"/>
<dbReference type="InterPro" id="IPR035287">
    <property type="entry name" value="DUF5362"/>
</dbReference>
<dbReference type="Pfam" id="PF17319">
    <property type="entry name" value="DUF5362"/>
    <property type="match status" value="1"/>
</dbReference>
<dbReference type="EMBL" id="CP066775">
    <property type="protein sequence ID" value="QQL50771.1"/>
    <property type="molecule type" value="Genomic_DNA"/>
</dbReference>
<evidence type="ECO:0000313" key="1">
    <source>
        <dbReference type="EMBL" id="QQL50771.1"/>
    </source>
</evidence>
<sequence>MEETIITEHPVTGDGSHGIILTTEAQFYLENAGKWARFLGIMGFIGSALILIGAIFAGSFFEAMMRMSPTMPQNGPAVGGTTITVIYGLMALLYFFPALYLYRFGAAAGRGVVYSSQQEVTDAIKNLKSFMKFVGVLVIIGLVIGIISFGGIILGLMAGHAMR</sequence>
<name>A0A6I4IP33_9SPHI</name>
<dbReference type="KEGG" id="mgik:GO620_004755"/>
<keyword evidence="2" id="KW-1185">Reference proteome</keyword>
<protein>
    <submittedName>
        <fullName evidence="1">Uncharacterized protein</fullName>
    </submittedName>
</protein>
<reference evidence="1 2" key="1">
    <citation type="submission" date="2020-12" db="EMBL/GenBank/DDBJ databases">
        <title>HMF7856_wgs.fasta genome submission.</title>
        <authorList>
            <person name="Kang H."/>
            <person name="Kim H."/>
            <person name="Joh K."/>
        </authorList>
    </citation>
    <scope>NUCLEOTIDE SEQUENCE [LARGE SCALE GENOMIC DNA]</scope>
    <source>
        <strain evidence="1 2">HMF7856</strain>
    </source>
</reference>
<organism evidence="1 2">
    <name type="scientific">Mucilaginibacter ginkgonis</name>
    <dbReference type="NCBI Taxonomy" id="2682091"/>
    <lineage>
        <taxon>Bacteria</taxon>
        <taxon>Pseudomonadati</taxon>
        <taxon>Bacteroidota</taxon>
        <taxon>Sphingobacteriia</taxon>
        <taxon>Sphingobacteriales</taxon>
        <taxon>Sphingobacteriaceae</taxon>
        <taxon>Mucilaginibacter</taxon>
    </lineage>
</organism>
<dbReference type="RefSeq" id="WP_157526726.1">
    <property type="nucleotide sequence ID" value="NZ_CP066775.1"/>
</dbReference>
<evidence type="ECO:0000313" key="2">
    <source>
        <dbReference type="Proteomes" id="UP000429232"/>
    </source>
</evidence>